<dbReference type="Proteomes" id="UP001221142">
    <property type="component" value="Unassembled WGS sequence"/>
</dbReference>
<protein>
    <submittedName>
        <fullName evidence="1">Uncharacterized protein</fullName>
    </submittedName>
</protein>
<organism evidence="1 2">
    <name type="scientific">Roridomyces roridus</name>
    <dbReference type="NCBI Taxonomy" id="1738132"/>
    <lineage>
        <taxon>Eukaryota</taxon>
        <taxon>Fungi</taxon>
        <taxon>Dikarya</taxon>
        <taxon>Basidiomycota</taxon>
        <taxon>Agaricomycotina</taxon>
        <taxon>Agaricomycetes</taxon>
        <taxon>Agaricomycetidae</taxon>
        <taxon>Agaricales</taxon>
        <taxon>Marasmiineae</taxon>
        <taxon>Mycenaceae</taxon>
        <taxon>Roridomyces</taxon>
    </lineage>
</organism>
<keyword evidence="2" id="KW-1185">Reference proteome</keyword>
<comment type="caution">
    <text evidence="1">The sequence shown here is derived from an EMBL/GenBank/DDBJ whole genome shotgun (WGS) entry which is preliminary data.</text>
</comment>
<reference evidence="1" key="1">
    <citation type="submission" date="2023-03" db="EMBL/GenBank/DDBJ databases">
        <title>Massive genome expansion in bonnet fungi (Mycena s.s.) driven by repeated elements and novel gene families across ecological guilds.</title>
        <authorList>
            <consortium name="Lawrence Berkeley National Laboratory"/>
            <person name="Harder C.B."/>
            <person name="Miyauchi S."/>
            <person name="Viragh M."/>
            <person name="Kuo A."/>
            <person name="Thoen E."/>
            <person name="Andreopoulos B."/>
            <person name="Lu D."/>
            <person name="Skrede I."/>
            <person name="Drula E."/>
            <person name="Henrissat B."/>
            <person name="Morin E."/>
            <person name="Kohler A."/>
            <person name="Barry K."/>
            <person name="LaButti K."/>
            <person name="Morin E."/>
            <person name="Salamov A."/>
            <person name="Lipzen A."/>
            <person name="Mereny Z."/>
            <person name="Hegedus B."/>
            <person name="Baldrian P."/>
            <person name="Stursova M."/>
            <person name="Weitz H."/>
            <person name="Taylor A."/>
            <person name="Grigoriev I.V."/>
            <person name="Nagy L.G."/>
            <person name="Martin F."/>
            <person name="Kauserud H."/>
        </authorList>
    </citation>
    <scope>NUCLEOTIDE SEQUENCE</scope>
    <source>
        <strain evidence="1">9284</strain>
    </source>
</reference>
<evidence type="ECO:0000313" key="1">
    <source>
        <dbReference type="EMBL" id="KAJ7607392.1"/>
    </source>
</evidence>
<name>A0AAD7F7Q9_9AGAR</name>
<proteinExistence type="predicted"/>
<sequence>RQLPAELTTLDPARLTSANYLDISNCEGPLRQQFRRVQSKQIPDPHMRQYGLHLRTSDIVFPDNTRGFLYLNSPSDQSPLAASLRLRITGSDDPRTMAEGHDLLMDYGLPWKIPILELLSRARYKNFMKILTEDGLAPPELKLVAVS</sequence>
<dbReference type="EMBL" id="JARKIF010000050">
    <property type="protein sequence ID" value="KAJ7607392.1"/>
    <property type="molecule type" value="Genomic_DNA"/>
</dbReference>
<feature type="non-terminal residue" evidence="1">
    <location>
        <position position="1"/>
    </location>
</feature>
<accession>A0AAD7F7Q9</accession>
<dbReference type="AlphaFoldDB" id="A0AAD7F7Q9"/>
<gene>
    <name evidence="1" type="ORF">FB45DRAFT_687315</name>
</gene>
<feature type="non-terminal residue" evidence="1">
    <location>
        <position position="147"/>
    </location>
</feature>
<evidence type="ECO:0000313" key="2">
    <source>
        <dbReference type="Proteomes" id="UP001221142"/>
    </source>
</evidence>